<dbReference type="SUPFAM" id="SSF51905">
    <property type="entry name" value="FAD/NAD(P)-binding domain"/>
    <property type="match status" value="1"/>
</dbReference>
<feature type="region of interest" description="Disordered" evidence="4">
    <location>
        <begin position="473"/>
        <end position="520"/>
    </location>
</feature>
<evidence type="ECO:0000256" key="1">
    <source>
        <dbReference type="ARBA" id="ARBA00001974"/>
    </source>
</evidence>
<accession>A0ABT2CQQ0</accession>
<dbReference type="EMBL" id="JANUGQ010000044">
    <property type="protein sequence ID" value="MCS0639770.1"/>
    <property type="molecule type" value="Genomic_DNA"/>
</dbReference>
<dbReference type="RefSeq" id="WP_258791095.1">
    <property type="nucleotide sequence ID" value="NZ_JANUGQ010000044.1"/>
</dbReference>
<comment type="caution">
    <text evidence="7">The sequence shown here is derived from an EMBL/GenBank/DDBJ whole genome shotgun (WGS) entry which is preliminary data.</text>
</comment>
<dbReference type="InterPro" id="IPR023753">
    <property type="entry name" value="FAD/NAD-binding_dom"/>
</dbReference>
<keyword evidence="8" id="KW-1185">Reference proteome</keyword>
<dbReference type="PRINTS" id="PR00368">
    <property type="entry name" value="FADPNR"/>
</dbReference>
<dbReference type="InterPro" id="IPR036188">
    <property type="entry name" value="FAD/NAD-bd_sf"/>
</dbReference>
<dbReference type="PANTHER" id="PTHR43429:SF3">
    <property type="entry name" value="NITRITE REDUCTASE [NAD(P)H]"/>
    <property type="match status" value="1"/>
</dbReference>
<gene>
    <name evidence="7" type="ORF">NX801_29865</name>
</gene>
<dbReference type="Pfam" id="PF04324">
    <property type="entry name" value="Fer2_BFD"/>
    <property type="match status" value="1"/>
</dbReference>
<evidence type="ECO:0000259" key="5">
    <source>
        <dbReference type="Pfam" id="PF04324"/>
    </source>
</evidence>
<evidence type="ECO:0000256" key="3">
    <source>
        <dbReference type="ARBA" id="ARBA00022827"/>
    </source>
</evidence>
<organism evidence="7 8">
    <name type="scientific">Streptomyces pyxinae</name>
    <dbReference type="NCBI Taxonomy" id="2970734"/>
    <lineage>
        <taxon>Bacteria</taxon>
        <taxon>Bacillati</taxon>
        <taxon>Actinomycetota</taxon>
        <taxon>Actinomycetes</taxon>
        <taxon>Kitasatosporales</taxon>
        <taxon>Streptomycetaceae</taxon>
        <taxon>Streptomyces</taxon>
    </lineage>
</organism>
<keyword evidence="2" id="KW-0285">Flavoprotein</keyword>
<dbReference type="Gene3D" id="3.50.50.60">
    <property type="entry name" value="FAD/NAD(P)-binding domain"/>
    <property type="match status" value="2"/>
</dbReference>
<evidence type="ECO:0000313" key="7">
    <source>
        <dbReference type="EMBL" id="MCS0639770.1"/>
    </source>
</evidence>
<dbReference type="InterPro" id="IPR041854">
    <property type="entry name" value="BFD-like_2Fe2S-bd_dom_sf"/>
</dbReference>
<comment type="cofactor">
    <cofactor evidence="1">
        <name>FAD</name>
        <dbReference type="ChEBI" id="CHEBI:57692"/>
    </cofactor>
</comment>
<dbReference type="InterPro" id="IPR050260">
    <property type="entry name" value="FAD-bd_OxRdtase"/>
</dbReference>
<evidence type="ECO:0000313" key="8">
    <source>
        <dbReference type="Proteomes" id="UP001431313"/>
    </source>
</evidence>
<feature type="domain" description="FAD/NAD(P)-binding" evidence="6">
    <location>
        <begin position="14"/>
        <end position="290"/>
    </location>
</feature>
<dbReference type="Gene3D" id="1.10.10.1100">
    <property type="entry name" value="BFD-like [2Fe-2S]-binding domain"/>
    <property type="match status" value="1"/>
</dbReference>
<dbReference type="Pfam" id="PF07992">
    <property type="entry name" value="Pyr_redox_2"/>
    <property type="match status" value="1"/>
</dbReference>
<evidence type="ECO:0000256" key="4">
    <source>
        <dbReference type="SAM" id="MobiDB-lite"/>
    </source>
</evidence>
<dbReference type="Proteomes" id="UP001431313">
    <property type="component" value="Unassembled WGS sequence"/>
</dbReference>
<reference evidence="7" key="1">
    <citation type="submission" date="2022-08" db="EMBL/GenBank/DDBJ databases">
        <authorList>
            <person name="Somphong A."/>
            <person name="Phongsopitanun W."/>
        </authorList>
    </citation>
    <scope>NUCLEOTIDE SEQUENCE</scope>
    <source>
        <strain evidence="7">LP05-1</strain>
    </source>
</reference>
<feature type="domain" description="BFD-like [2Fe-2S]-binding" evidence="5">
    <location>
        <begin position="418"/>
        <end position="463"/>
    </location>
</feature>
<sequence length="520" mass="52862">MSSGPHPGTRAPRRILVAGGGPAAHRLAECLHAYGHPGPVTLLDAAPEPVHHRPLLTSLLTGELPPAALRLPPPPGAEVHRATEVTGIDRARREVRAVRNGTVSRHPYDVLVLATGARPVIPPLPGTTGPDGRLAPGVTALRTPADLRRITGATAVVLGGGPLGVETAVALARRSTATTLLCAGPHPLHRRLDDLGGALLTARLERAGVTVRAGRTAVRRTPGRVLLDDGSALPAATLVLCTGAEPEVRTARAAGLPVRTGIVVDDALRTGDPRVYAIGDCAEHAGRAVAGYESARAQAESLAAILTGRATVHRPPPYVFRPRTPAVDLCCVGPPAAFADPGVRTVTLHDRAGERYGRLAVREDRIAAAVLLGLPEAIAAVTQLHRYGRPVPSDRLALLLGVASAPPSTAAGPDENAVICLCNSVPLRKLAGAWRDGARTVDALADATRATTGCGDCAARIAGLCADWAREAAAPGTSPGPGAGGAAPSGTGEAAGSGAVPSGDAEPGAASPAPNREPVR</sequence>
<name>A0ABT2CQQ0_9ACTN</name>
<evidence type="ECO:0000256" key="2">
    <source>
        <dbReference type="ARBA" id="ARBA00022630"/>
    </source>
</evidence>
<feature type="compositionally biased region" description="Low complexity" evidence="4">
    <location>
        <begin position="488"/>
        <end position="499"/>
    </location>
</feature>
<protein>
    <submittedName>
        <fullName evidence="7">FAD-dependent oxidoreductase</fullName>
    </submittedName>
</protein>
<dbReference type="InterPro" id="IPR007419">
    <property type="entry name" value="BFD-like_2Fe2S-bd_dom"/>
</dbReference>
<evidence type="ECO:0000259" key="6">
    <source>
        <dbReference type="Pfam" id="PF07992"/>
    </source>
</evidence>
<dbReference type="PANTHER" id="PTHR43429">
    <property type="entry name" value="PYRIDINE NUCLEOTIDE-DISULFIDE OXIDOREDUCTASE DOMAIN-CONTAINING"/>
    <property type="match status" value="1"/>
</dbReference>
<proteinExistence type="predicted"/>
<keyword evidence="3" id="KW-0274">FAD</keyword>
<dbReference type="PRINTS" id="PR00411">
    <property type="entry name" value="PNDRDTASEI"/>
</dbReference>